<evidence type="ECO:0000256" key="1">
    <source>
        <dbReference type="ARBA" id="ARBA00004117"/>
    </source>
</evidence>
<proteinExistence type="inferred from homology"/>
<evidence type="ECO:0000256" key="4">
    <source>
        <dbReference type="ARBA" id="ARBA00023143"/>
    </source>
</evidence>
<comment type="subcellular location">
    <subcellularLocation>
        <location evidence="1 5">Bacterial flagellum basal body</location>
    </subcellularLocation>
</comment>
<gene>
    <name evidence="5" type="primary">fliE</name>
    <name evidence="7" type="ORF">SAMN05216429_103152</name>
</gene>
<dbReference type="NCBIfam" id="TIGR00205">
    <property type="entry name" value="fliE"/>
    <property type="match status" value="1"/>
</dbReference>
<name>A0A1I3RZJ3_9GAMM</name>
<dbReference type="HAMAP" id="MF_00724">
    <property type="entry name" value="FliE"/>
    <property type="match status" value="1"/>
</dbReference>
<dbReference type="InterPro" id="IPR001624">
    <property type="entry name" value="FliE"/>
</dbReference>
<evidence type="ECO:0000313" key="8">
    <source>
        <dbReference type="Proteomes" id="UP000199445"/>
    </source>
</evidence>
<dbReference type="GO" id="GO:0009425">
    <property type="term" value="C:bacterial-type flagellum basal body"/>
    <property type="evidence" value="ECO:0007669"/>
    <property type="project" value="UniProtKB-SubCell"/>
</dbReference>
<organism evidence="7 8">
    <name type="scientific">Marinobacter persicus</name>
    <dbReference type="NCBI Taxonomy" id="930118"/>
    <lineage>
        <taxon>Bacteria</taxon>
        <taxon>Pseudomonadati</taxon>
        <taxon>Pseudomonadota</taxon>
        <taxon>Gammaproteobacteria</taxon>
        <taxon>Pseudomonadales</taxon>
        <taxon>Marinobacteraceae</taxon>
        <taxon>Marinobacter</taxon>
    </lineage>
</organism>
<feature type="region of interest" description="Disordered" evidence="6">
    <location>
        <begin position="22"/>
        <end position="61"/>
    </location>
</feature>
<accession>A0A1I3RZJ3</accession>
<keyword evidence="4 5" id="KW-0975">Bacterial flagellum</keyword>
<dbReference type="Pfam" id="PF02049">
    <property type="entry name" value="FliE"/>
    <property type="match status" value="1"/>
</dbReference>
<dbReference type="EMBL" id="FOSC01000003">
    <property type="protein sequence ID" value="SFJ52013.1"/>
    <property type="molecule type" value="Genomic_DNA"/>
</dbReference>
<evidence type="ECO:0000256" key="6">
    <source>
        <dbReference type="SAM" id="MobiDB-lite"/>
    </source>
</evidence>
<dbReference type="GO" id="GO:0071973">
    <property type="term" value="P:bacterial-type flagellum-dependent cell motility"/>
    <property type="evidence" value="ECO:0007669"/>
    <property type="project" value="InterPro"/>
</dbReference>
<dbReference type="PANTHER" id="PTHR34653">
    <property type="match status" value="1"/>
</dbReference>
<keyword evidence="7" id="KW-0282">Flagellum</keyword>
<feature type="compositionally biased region" description="Low complexity" evidence="6">
    <location>
        <begin position="22"/>
        <end position="34"/>
    </location>
</feature>
<evidence type="ECO:0000256" key="2">
    <source>
        <dbReference type="ARBA" id="ARBA00009272"/>
    </source>
</evidence>
<feature type="compositionally biased region" description="Basic and acidic residues" evidence="6">
    <location>
        <begin position="38"/>
        <end position="51"/>
    </location>
</feature>
<evidence type="ECO:0000313" key="7">
    <source>
        <dbReference type="EMBL" id="SFJ52013.1"/>
    </source>
</evidence>
<dbReference type="GO" id="GO:0005198">
    <property type="term" value="F:structural molecule activity"/>
    <property type="evidence" value="ECO:0007669"/>
    <property type="project" value="UniProtKB-UniRule"/>
</dbReference>
<keyword evidence="7" id="KW-0969">Cilium</keyword>
<dbReference type="OrthoDB" id="8909229at2"/>
<comment type="similarity">
    <text evidence="2 5">Belongs to the FliE family.</text>
</comment>
<dbReference type="PANTHER" id="PTHR34653:SF1">
    <property type="entry name" value="FLAGELLAR HOOK-BASAL BODY COMPLEX PROTEIN FLIE"/>
    <property type="match status" value="1"/>
</dbReference>
<dbReference type="RefSeq" id="WP_091702201.1">
    <property type="nucleotide sequence ID" value="NZ_BMYN01000003.1"/>
</dbReference>
<dbReference type="PRINTS" id="PR01006">
    <property type="entry name" value="FLGHOOKFLIE"/>
</dbReference>
<evidence type="ECO:0000256" key="5">
    <source>
        <dbReference type="HAMAP-Rule" id="MF_00724"/>
    </source>
</evidence>
<protein>
    <recommendedName>
        <fullName evidence="3 5">Flagellar hook-basal body complex protein FliE</fullName>
    </recommendedName>
</protein>
<sequence length="125" mass="14162">MVQRADINSVLSDIRNLRSQMMQNQQNQQIEQNQGVRNRVDSPRGVQETRESTSFGDMLGSAVNNVNNLQQEASELRTAYDMGDPNVDITRVMIAAEKSSVSFEALTQVRNRVVRAYEDIMNMPI</sequence>
<dbReference type="Proteomes" id="UP000199445">
    <property type="component" value="Unassembled WGS sequence"/>
</dbReference>
<dbReference type="GO" id="GO:0003774">
    <property type="term" value="F:cytoskeletal motor activity"/>
    <property type="evidence" value="ECO:0007669"/>
    <property type="project" value="InterPro"/>
</dbReference>
<reference evidence="7 8" key="1">
    <citation type="submission" date="2016-10" db="EMBL/GenBank/DDBJ databases">
        <authorList>
            <person name="de Groot N.N."/>
        </authorList>
    </citation>
    <scope>NUCLEOTIDE SEQUENCE [LARGE SCALE GENOMIC DNA]</scope>
    <source>
        <strain evidence="7 8">IBRC-M 10445</strain>
    </source>
</reference>
<evidence type="ECO:0000256" key="3">
    <source>
        <dbReference type="ARBA" id="ARBA00018024"/>
    </source>
</evidence>
<keyword evidence="7" id="KW-0966">Cell projection</keyword>
<dbReference type="AlphaFoldDB" id="A0A1I3RZJ3"/>
<keyword evidence="8" id="KW-1185">Reference proteome</keyword>